<dbReference type="AlphaFoldDB" id="A0A4R7C845"/>
<feature type="compositionally biased region" description="Basic residues" evidence="8">
    <location>
        <begin position="756"/>
        <end position="769"/>
    </location>
</feature>
<dbReference type="InterPro" id="IPR040476">
    <property type="entry name" value="CSD2"/>
</dbReference>
<accession>A0A4R7C845</accession>
<dbReference type="EC" id="3.1.13.1" evidence="7"/>
<keyword evidence="2 7" id="KW-0963">Cytoplasm</keyword>
<keyword evidence="6 7" id="KW-0694">RNA-binding</keyword>
<dbReference type="PROSITE" id="PS50126">
    <property type="entry name" value="S1"/>
    <property type="match status" value="1"/>
</dbReference>
<dbReference type="InterPro" id="IPR001900">
    <property type="entry name" value="RNase_II/R"/>
</dbReference>
<dbReference type="PANTHER" id="PTHR23355:SF9">
    <property type="entry name" value="DIS3-LIKE EXONUCLEASE 2"/>
    <property type="match status" value="1"/>
</dbReference>
<comment type="catalytic activity">
    <reaction evidence="1 7">
        <text>Exonucleolytic cleavage in the 3'- to 5'-direction to yield nucleoside 5'-phosphates.</text>
        <dbReference type="EC" id="3.1.13.1"/>
    </reaction>
</comment>
<dbReference type="CDD" id="cd04471">
    <property type="entry name" value="S1_RNase_R"/>
    <property type="match status" value="1"/>
</dbReference>
<dbReference type="Pfam" id="PF17876">
    <property type="entry name" value="CSD2"/>
    <property type="match status" value="1"/>
</dbReference>
<dbReference type="NCBIfam" id="TIGR00358">
    <property type="entry name" value="3_prime_RNase"/>
    <property type="match status" value="1"/>
</dbReference>
<feature type="region of interest" description="Disordered" evidence="8">
    <location>
        <begin position="728"/>
        <end position="769"/>
    </location>
</feature>
<keyword evidence="5 7" id="KW-0269">Exonuclease</keyword>
<comment type="caution">
    <text evidence="10">The sequence shown here is derived from an EMBL/GenBank/DDBJ whole genome shotgun (WGS) entry which is preliminary data.</text>
</comment>
<keyword evidence="4 7" id="KW-0378">Hydrolase</keyword>
<evidence type="ECO:0000256" key="5">
    <source>
        <dbReference type="ARBA" id="ARBA00022839"/>
    </source>
</evidence>
<evidence type="ECO:0000256" key="4">
    <source>
        <dbReference type="ARBA" id="ARBA00022801"/>
    </source>
</evidence>
<dbReference type="PANTHER" id="PTHR23355">
    <property type="entry name" value="RIBONUCLEASE"/>
    <property type="match status" value="1"/>
</dbReference>
<dbReference type="SMART" id="SM00955">
    <property type="entry name" value="RNB"/>
    <property type="match status" value="1"/>
</dbReference>
<dbReference type="SMART" id="SM00316">
    <property type="entry name" value="S1"/>
    <property type="match status" value="1"/>
</dbReference>
<evidence type="ECO:0000256" key="7">
    <source>
        <dbReference type="HAMAP-Rule" id="MF_01895"/>
    </source>
</evidence>
<evidence type="ECO:0000313" key="10">
    <source>
        <dbReference type="EMBL" id="TDR94383.1"/>
    </source>
</evidence>
<dbReference type="RefSeq" id="WP_133769285.1">
    <property type="nucleotide sequence ID" value="NZ_SNZR01000011.1"/>
</dbReference>
<dbReference type="InterPro" id="IPR011805">
    <property type="entry name" value="RNase_R"/>
</dbReference>
<dbReference type="NCBIfam" id="TIGR02063">
    <property type="entry name" value="RNase_R"/>
    <property type="match status" value="1"/>
</dbReference>
<comment type="similarity">
    <text evidence="7">Belongs to the RNR ribonuclease family. RNase R subfamily.</text>
</comment>
<comment type="subcellular location">
    <subcellularLocation>
        <location evidence="7">Cytoplasm</location>
    </subcellularLocation>
</comment>
<dbReference type="OrthoDB" id="9764149at2"/>
<comment type="function">
    <text evidence="7">3'-5' exoribonuclease that releases 5'-nucleoside monophosphates and is involved in maturation of structured RNAs.</text>
</comment>
<keyword evidence="11" id="KW-1185">Reference proteome</keyword>
<evidence type="ECO:0000256" key="2">
    <source>
        <dbReference type="ARBA" id="ARBA00022490"/>
    </source>
</evidence>
<dbReference type="Gene3D" id="2.40.50.140">
    <property type="entry name" value="Nucleic acid-binding proteins"/>
    <property type="match status" value="1"/>
</dbReference>
<dbReference type="InterPro" id="IPR012340">
    <property type="entry name" value="NA-bd_OB-fold"/>
</dbReference>
<dbReference type="GO" id="GO:0006402">
    <property type="term" value="P:mRNA catabolic process"/>
    <property type="evidence" value="ECO:0007669"/>
    <property type="project" value="TreeGrafter"/>
</dbReference>
<dbReference type="InterPro" id="IPR004476">
    <property type="entry name" value="RNase_II/RNase_R"/>
</dbReference>
<sequence>MAVSTKRPGGGAALPSRDEIAAFFASATGKVGAREVARAFGIGAAQKGALKDLLRDLEEDGTLARRGRRISRAGQLPPILPVTIVARDKDGELLAEPLDWDRSDGPAPRIAILPGRRLGGRQRPAGLGDRALLRLDRRATAEGGYVGRIQKVLPNERATMLGVFRSHPAGGGRLVPVDKKAAGRELTISPGDENGAVDGDLVSVTLAGTGAFGAKTAKVRERLGSLTSEKAVSLVAIHAHAIPHVFAAETLAEAEQAKPATLKGREDWRALPLVTIDPPDAKDHDDAVHAAPDDDPGNAGGHVVTVAIADVAAYVREGAALDREALERGNSVYFPDRVVPMLPERISNDLCSLREGEARPALAVRMVFDKNGHKRSHAFHRVMMRSAAKLSYAQAQAAIDGQPDDATGPLLDPVLRPLWAAYSALATARDERGPLFLDLPERKILLKPDGTVDRVIVPQRLEAHRLIEEFMIAANVAAAETLEKAKSPLIYRVHDEPSLEKMRALGDVLASVGIKLPKAGALRPSLFNGILRQVTGSKHEIFINEVVLRSQAQAEYAAENYGHFGLNLRRYAHFTSPIRRYADLVVHRGLIRAAGLGGDGLRGDATSADLAKIAESISVAERRAMVAERETVDRLIAFHLSDRVGASFAGRISGVTRSGLFVKLAETGADGFVPAATLGADYYRHDEARHALVGQRTGETFRLGDPVEVRLVEAAPVAGALRFEIMSEGGATPGRGRRGAGRASEARASKGAGGPRKSKAKTPKGRSRA</sequence>
<protein>
    <recommendedName>
        <fullName evidence="7">Ribonuclease R</fullName>
        <shortName evidence="7">RNase R</shortName>
        <ecNumber evidence="7">3.1.13.1</ecNumber>
    </recommendedName>
</protein>
<dbReference type="Pfam" id="PF00773">
    <property type="entry name" value="RNB"/>
    <property type="match status" value="1"/>
</dbReference>
<dbReference type="Pfam" id="PF00575">
    <property type="entry name" value="S1"/>
    <property type="match status" value="1"/>
</dbReference>
<dbReference type="GO" id="GO:0005829">
    <property type="term" value="C:cytosol"/>
    <property type="evidence" value="ECO:0007669"/>
    <property type="project" value="TreeGrafter"/>
</dbReference>
<reference evidence="10 11" key="1">
    <citation type="submission" date="2019-03" db="EMBL/GenBank/DDBJ databases">
        <title>Genomic Encyclopedia of Type Strains, Phase IV (KMG-IV): sequencing the most valuable type-strain genomes for metagenomic binning, comparative biology and taxonomic classification.</title>
        <authorList>
            <person name="Goeker M."/>
        </authorList>
    </citation>
    <scope>NUCLEOTIDE SEQUENCE [LARGE SCALE GENOMIC DNA]</scope>
    <source>
        <strain evidence="10 11">DSM 25903</strain>
    </source>
</reference>
<proteinExistence type="inferred from homology"/>
<dbReference type="GO" id="GO:0003723">
    <property type="term" value="F:RNA binding"/>
    <property type="evidence" value="ECO:0007669"/>
    <property type="project" value="UniProtKB-UniRule"/>
</dbReference>
<evidence type="ECO:0000256" key="8">
    <source>
        <dbReference type="SAM" id="MobiDB-lite"/>
    </source>
</evidence>
<name>A0A4R7C845_9HYPH</name>
<dbReference type="GO" id="GO:0008859">
    <property type="term" value="F:exoribonuclease II activity"/>
    <property type="evidence" value="ECO:0007669"/>
    <property type="project" value="UniProtKB-UniRule"/>
</dbReference>
<dbReference type="SUPFAM" id="SSF50249">
    <property type="entry name" value="Nucleic acid-binding proteins"/>
    <property type="match status" value="2"/>
</dbReference>
<feature type="domain" description="S1 motif" evidence="9">
    <location>
        <begin position="645"/>
        <end position="726"/>
    </location>
</feature>
<gene>
    <name evidence="7" type="primary">rnr</name>
    <name evidence="10" type="ORF">EV668_1670</name>
</gene>
<dbReference type="Proteomes" id="UP000295122">
    <property type="component" value="Unassembled WGS sequence"/>
</dbReference>
<evidence type="ECO:0000259" key="9">
    <source>
        <dbReference type="PROSITE" id="PS50126"/>
    </source>
</evidence>
<dbReference type="HAMAP" id="MF_01895">
    <property type="entry name" value="RNase_R"/>
    <property type="match status" value="1"/>
</dbReference>
<dbReference type="InterPro" id="IPR003029">
    <property type="entry name" value="S1_domain"/>
</dbReference>
<dbReference type="PROSITE" id="PS01175">
    <property type="entry name" value="RIBONUCLEASE_II"/>
    <property type="match status" value="1"/>
</dbReference>
<evidence type="ECO:0000313" key="11">
    <source>
        <dbReference type="Proteomes" id="UP000295122"/>
    </source>
</evidence>
<evidence type="ECO:0000256" key="6">
    <source>
        <dbReference type="ARBA" id="ARBA00022884"/>
    </source>
</evidence>
<dbReference type="InterPro" id="IPR050180">
    <property type="entry name" value="RNR_Ribonuclease"/>
</dbReference>
<organism evidence="10 11">
    <name type="scientific">Enterovirga rhinocerotis</name>
    <dbReference type="NCBI Taxonomy" id="1339210"/>
    <lineage>
        <taxon>Bacteria</taxon>
        <taxon>Pseudomonadati</taxon>
        <taxon>Pseudomonadota</taxon>
        <taxon>Alphaproteobacteria</taxon>
        <taxon>Hyphomicrobiales</taxon>
        <taxon>Methylobacteriaceae</taxon>
        <taxon>Enterovirga</taxon>
    </lineage>
</organism>
<evidence type="ECO:0000256" key="1">
    <source>
        <dbReference type="ARBA" id="ARBA00001849"/>
    </source>
</evidence>
<dbReference type="InterPro" id="IPR022966">
    <property type="entry name" value="RNase_II/R_CS"/>
</dbReference>
<keyword evidence="3 7" id="KW-0540">Nuclease</keyword>
<evidence type="ECO:0000256" key="3">
    <source>
        <dbReference type="ARBA" id="ARBA00022722"/>
    </source>
</evidence>
<dbReference type="EMBL" id="SNZR01000011">
    <property type="protein sequence ID" value="TDR94383.1"/>
    <property type="molecule type" value="Genomic_DNA"/>
</dbReference>